<evidence type="ECO:0000313" key="4">
    <source>
        <dbReference type="Proteomes" id="UP001152320"/>
    </source>
</evidence>
<sequence length="86" mass="9904">MRKFVYSVLLAVTLLYIMGIVSATSLGQKREPRSGRFARSIRCKNCLWNCPMDCNRPNGGKKRKWPSWDKSENSAPSYHASEGFYR</sequence>
<feature type="signal peptide" evidence="2">
    <location>
        <begin position="1"/>
        <end position="23"/>
    </location>
</feature>
<proteinExistence type="predicted"/>
<feature type="region of interest" description="Disordered" evidence="1">
    <location>
        <begin position="55"/>
        <end position="86"/>
    </location>
</feature>
<dbReference type="Proteomes" id="UP001152320">
    <property type="component" value="Chromosome 20"/>
</dbReference>
<dbReference type="AlphaFoldDB" id="A0A9Q0YGW8"/>
<keyword evidence="2" id="KW-0732">Signal</keyword>
<name>A0A9Q0YGW8_HOLLE</name>
<reference evidence="3" key="1">
    <citation type="submission" date="2021-10" db="EMBL/GenBank/DDBJ databases">
        <title>Tropical sea cucumber genome reveals ecological adaptation and Cuvierian tubules defense mechanism.</title>
        <authorList>
            <person name="Chen T."/>
        </authorList>
    </citation>
    <scope>NUCLEOTIDE SEQUENCE</scope>
    <source>
        <strain evidence="3">Nanhai2018</strain>
        <tissue evidence="3">Muscle</tissue>
    </source>
</reference>
<keyword evidence="4" id="KW-1185">Reference proteome</keyword>
<protein>
    <submittedName>
        <fullName evidence="3">Uncharacterized protein</fullName>
    </submittedName>
</protein>
<gene>
    <name evidence="3" type="ORF">HOLleu_37289</name>
</gene>
<dbReference type="EMBL" id="JAIZAY010000020">
    <property type="protein sequence ID" value="KAJ8022403.1"/>
    <property type="molecule type" value="Genomic_DNA"/>
</dbReference>
<comment type="caution">
    <text evidence="3">The sequence shown here is derived from an EMBL/GenBank/DDBJ whole genome shotgun (WGS) entry which is preliminary data.</text>
</comment>
<evidence type="ECO:0000313" key="3">
    <source>
        <dbReference type="EMBL" id="KAJ8022403.1"/>
    </source>
</evidence>
<organism evidence="3 4">
    <name type="scientific">Holothuria leucospilota</name>
    <name type="common">Black long sea cucumber</name>
    <name type="synonym">Mertensiothuria leucospilota</name>
    <dbReference type="NCBI Taxonomy" id="206669"/>
    <lineage>
        <taxon>Eukaryota</taxon>
        <taxon>Metazoa</taxon>
        <taxon>Echinodermata</taxon>
        <taxon>Eleutherozoa</taxon>
        <taxon>Echinozoa</taxon>
        <taxon>Holothuroidea</taxon>
        <taxon>Aspidochirotacea</taxon>
        <taxon>Aspidochirotida</taxon>
        <taxon>Holothuriidae</taxon>
        <taxon>Holothuria</taxon>
    </lineage>
</organism>
<accession>A0A9Q0YGW8</accession>
<evidence type="ECO:0000256" key="1">
    <source>
        <dbReference type="SAM" id="MobiDB-lite"/>
    </source>
</evidence>
<evidence type="ECO:0000256" key="2">
    <source>
        <dbReference type="SAM" id="SignalP"/>
    </source>
</evidence>
<feature type="chain" id="PRO_5040165937" evidence="2">
    <location>
        <begin position="24"/>
        <end position="86"/>
    </location>
</feature>